<dbReference type="RefSeq" id="XP_028541475.1">
    <property type="nucleotide sequence ID" value="XM_028685674.1"/>
</dbReference>
<protein>
    <submittedName>
        <fullName evidence="3">Phosphopantetheine adenylyltransferase</fullName>
    </submittedName>
</protein>
<proteinExistence type="predicted"/>
<sequence length="1327" mass="158900">MRKQSSYENGFLIFEDYNFVIYSKWRGRRICWHAKNKYLSNFNVGTCFYKRFQNYNFSHAKNSVSLKLSTENKLFEKVEQNIKWLIKFIIRIKKNVKNIYLFVSFISTKCILKMSTFYYLKYIVEKIYEHKLETSIRVVLPISDLHKLYTYIYFENFSFINYYEKLLSKKDVSRFKRYYCPVILLNSPNKNFTLPYEKVYGQDVIKMIRIGKCRKSRLAKYTHKKGEIFQSGEKVSGLEKTTNEEPPIKQHYGNVKKEEGIIEINVTSENKHHRRKRNGKNVRRRKNIKIQKYKIKRVIGKRLHTSDIGLFAGTFDKIHFGHILLLFYSVLLTKKFYYIGLYNNKNIYNKKYAHEIDDLKLRIYHISDILFLIKNVYHIHFFFHNFTHVMPFIKIKNSHKILFNIIINQKNELQIEYHKRKYQKYMCYSSAHFKKNSSENFTKNSKDLKKYLSLGGTKIGMTLCKGKINDQNELFCRNKMKRKILKYLLFHVSNRNGKKFKNNNNKIVVLKRIHDPFSFAVDINDLYCLTMSKESEANGYNVVKKREMLREDENVHSNKMIRGKKLNEEFKELKMKDEITNEIKKNMEKSRTNLNIFDTIDLGDGEKISSTLVRKENYFLKKKKFSKILRYFIDACLFFHIDHFLIQMYSDIFLHKNGRTPFKKLYINNVKHHFCKNEKNKRKKKKKKKEKLHNRSGKKEDNFIVNDFFRHLFVLLSFFVNHFADKEEKLKQNKIQLFMNISLSLSFFFYNNMILLIIKRKEQLINENFSINHKHLEQKISMFHAYDDNILRIYMNNVEEHFLEEILNQVLIWTLLLLSLSIMCKLYHLEILPRSARNKSIQLVHSDDIPKEQQKQSHKMINQKEVVHNALIYTLSSSFISNSKNCDTCKVPKKLHKRYNIYGEDKNQSLSKDHDDSLLRKINYSLYFSNYSKDKGLHRKGSIVTAYTLYNHALTRFKMRYPIFRYFNIPQGKKMRIAPFLDKEEEEKVIPCSYKIYTNDVPSVQNTINPDSDKTFGIFNKTDVHNYPNEYNDADLSQHRRDRKGKFSENHFWHVTVGKNERKILNNMYDINIRSKENIPIWKGKTSVNDIEKYIKGTTACSNSNHSERYASLMQININNNDEIFFFRKILIYKFLDNYFISFFSFYCANNLMNSESKKSTPCGNTKVDDFLYVFLVNFEKHIEMIINSFIQRRWELKPKKSNDPFDPYLQYQKKYSIIHRYLIMNLSPLNNYNIDFERKYNVKNGETTFADTPFRIHMGSSRHSKGAKAEKAPKNARDGKGSKDATTEKHLNVLTFYSLIIQSILTHENYYYPYFSSLNYLYLDNV</sequence>
<evidence type="ECO:0000313" key="3">
    <source>
        <dbReference type="EMBL" id="GAW78886.1"/>
    </source>
</evidence>
<dbReference type="OrthoDB" id="330671at2759"/>
<dbReference type="GO" id="GO:0016779">
    <property type="term" value="F:nucleotidyltransferase activity"/>
    <property type="evidence" value="ECO:0007669"/>
    <property type="project" value="UniProtKB-KW"/>
</dbReference>
<accession>A0A1Y1J8P9</accession>
<dbReference type="Proteomes" id="UP000195521">
    <property type="component" value="Unassembled WGS sequence"/>
</dbReference>
<name>A0A1Y1J8P9_PLAGO</name>
<keyword evidence="2" id="KW-0472">Membrane</keyword>
<feature type="transmembrane region" description="Helical" evidence="2">
    <location>
        <begin position="320"/>
        <end position="341"/>
    </location>
</feature>
<keyword evidence="2" id="KW-1133">Transmembrane helix</keyword>
<feature type="region of interest" description="Disordered" evidence="1">
    <location>
        <begin position="1260"/>
        <end position="1285"/>
    </location>
</feature>
<dbReference type="EMBL" id="BDQF01000001">
    <property type="protein sequence ID" value="GAW78886.1"/>
    <property type="molecule type" value="Genomic_DNA"/>
</dbReference>
<keyword evidence="3" id="KW-0808">Transferase</keyword>
<evidence type="ECO:0000256" key="2">
    <source>
        <dbReference type="SAM" id="Phobius"/>
    </source>
</evidence>
<feature type="compositionally biased region" description="Basic and acidic residues" evidence="1">
    <location>
        <begin position="1268"/>
        <end position="1285"/>
    </location>
</feature>
<evidence type="ECO:0000313" key="4">
    <source>
        <dbReference type="Proteomes" id="UP000195521"/>
    </source>
</evidence>
<comment type="caution">
    <text evidence="3">The sequence shown here is derived from an EMBL/GenBank/DDBJ whole genome shotgun (WGS) entry which is preliminary data.</text>
</comment>
<keyword evidence="2" id="KW-0812">Transmembrane</keyword>
<dbReference type="InterPro" id="IPR014729">
    <property type="entry name" value="Rossmann-like_a/b/a_fold"/>
</dbReference>
<dbReference type="Gene3D" id="3.40.50.620">
    <property type="entry name" value="HUPs"/>
    <property type="match status" value="1"/>
</dbReference>
<dbReference type="SUPFAM" id="SSF52374">
    <property type="entry name" value="Nucleotidylyl transferase"/>
    <property type="match status" value="1"/>
</dbReference>
<keyword evidence="3" id="KW-0548">Nucleotidyltransferase</keyword>
<evidence type="ECO:0000256" key="1">
    <source>
        <dbReference type="SAM" id="MobiDB-lite"/>
    </source>
</evidence>
<dbReference type="GeneID" id="39745580"/>
<organism evidence="3 4">
    <name type="scientific">Plasmodium gonderi</name>
    <dbReference type="NCBI Taxonomy" id="77519"/>
    <lineage>
        <taxon>Eukaryota</taxon>
        <taxon>Sar</taxon>
        <taxon>Alveolata</taxon>
        <taxon>Apicomplexa</taxon>
        <taxon>Aconoidasida</taxon>
        <taxon>Haemosporida</taxon>
        <taxon>Plasmodiidae</taxon>
        <taxon>Plasmodium</taxon>
        <taxon>Plasmodium (Plasmodium)</taxon>
    </lineage>
</organism>
<feature type="transmembrane region" description="Helical" evidence="2">
    <location>
        <begin position="99"/>
        <end position="120"/>
    </location>
</feature>
<gene>
    <name evidence="3" type="ORF">PGO_010300</name>
</gene>
<keyword evidence="4" id="KW-1185">Reference proteome</keyword>
<dbReference type="OMA" id="YCLTMSK"/>
<reference evidence="4" key="1">
    <citation type="submission" date="2017-04" db="EMBL/GenBank/DDBJ databases">
        <title>Plasmodium gonderi genome.</title>
        <authorList>
            <person name="Arisue N."/>
            <person name="Honma H."/>
            <person name="Kawai S."/>
            <person name="Tougan T."/>
            <person name="Tanabe K."/>
            <person name="Horii T."/>
        </authorList>
    </citation>
    <scope>NUCLEOTIDE SEQUENCE [LARGE SCALE GENOMIC DNA]</scope>
    <source>
        <strain evidence="4">ATCC 30045</strain>
    </source>
</reference>